<protein>
    <submittedName>
        <fullName evidence="1">Uncharacterized protein</fullName>
    </submittedName>
</protein>
<keyword evidence="2" id="KW-1185">Reference proteome</keyword>
<evidence type="ECO:0000313" key="2">
    <source>
        <dbReference type="Proteomes" id="UP000011713"/>
    </source>
</evidence>
<dbReference type="EnsemblProtists" id="HpaT805784">
    <property type="protein sequence ID" value="HpaP805784"/>
    <property type="gene ID" value="HpaG805784"/>
</dbReference>
<dbReference type="Proteomes" id="UP000011713">
    <property type="component" value="Unassembled WGS sequence"/>
</dbReference>
<evidence type="ECO:0000313" key="1">
    <source>
        <dbReference type="EnsemblProtists" id="HpaP805784"/>
    </source>
</evidence>
<accession>M4BHA8</accession>
<sequence length="67" mass="7265">MLDERLFDKTAAPKILCTATLRLSAVCPRVGWCGAAAGQRSQLLLARLCVILKCPEAWHATTVAVVR</sequence>
<name>M4BHA8_HYAAE</name>
<dbReference type="InParanoid" id="M4BHA8"/>
<dbReference type="EMBL" id="JH598254">
    <property type="status" value="NOT_ANNOTATED_CDS"/>
    <property type="molecule type" value="Genomic_DNA"/>
</dbReference>
<organism evidence="1 2">
    <name type="scientific">Hyaloperonospora arabidopsidis (strain Emoy2)</name>
    <name type="common">Downy mildew agent</name>
    <name type="synonym">Peronospora arabidopsidis</name>
    <dbReference type="NCBI Taxonomy" id="559515"/>
    <lineage>
        <taxon>Eukaryota</taxon>
        <taxon>Sar</taxon>
        <taxon>Stramenopiles</taxon>
        <taxon>Oomycota</taxon>
        <taxon>Peronosporomycetes</taxon>
        <taxon>Peronosporales</taxon>
        <taxon>Peronosporaceae</taxon>
        <taxon>Hyaloperonospora</taxon>
    </lineage>
</organism>
<dbReference type="VEuPathDB" id="FungiDB:HpaG805784"/>
<dbReference type="AlphaFoldDB" id="M4BHA8"/>
<dbReference type="HOGENOM" id="CLU_2817932_0_0_1"/>
<reference evidence="1" key="2">
    <citation type="submission" date="2015-06" db="UniProtKB">
        <authorList>
            <consortium name="EnsemblProtists"/>
        </authorList>
    </citation>
    <scope>IDENTIFICATION</scope>
    <source>
        <strain evidence="1">Emoy2</strain>
    </source>
</reference>
<proteinExistence type="predicted"/>
<reference evidence="2" key="1">
    <citation type="journal article" date="2010" name="Science">
        <title>Signatures of adaptation to obligate biotrophy in the Hyaloperonospora arabidopsidis genome.</title>
        <authorList>
            <person name="Baxter L."/>
            <person name="Tripathy S."/>
            <person name="Ishaque N."/>
            <person name="Boot N."/>
            <person name="Cabral A."/>
            <person name="Kemen E."/>
            <person name="Thines M."/>
            <person name="Ah-Fong A."/>
            <person name="Anderson R."/>
            <person name="Badejoko W."/>
            <person name="Bittner-Eddy P."/>
            <person name="Boore J.L."/>
            <person name="Chibucos M.C."/>
            <person name="Coates M."/>
            <person name="Dehal P."/>
            <person name="Delehaunty K."/>
            <person name="Dong S."/>
            <person name="Downton P."/>
            <person name="Dumas B."/>
            <person name="Fabro G."/>
            <person name="Fronick C."/>
            <person name="Fuerstenberg S.I."/>
            <person name="Fulton L."/>
            <person name="Gaulin E."/>
            <person name="Govers F."/>
            <person name="Hughes L."/>
            <person name="Humphray S."/>
            <person name="Jiang R.H."/>
            <person name="Judelson H."/>
            <person name="Kamoun S."/>
            <person name="Kyung K."/>
            <person name="Meijer H."/>
            <person name="Minx P."/>
            <person name="Morris P."/>
            <person name="Nelson J."/>
            <person name="Phuntumart V."/>
            <person name="Qutob D."/>
            <person name="Rehmany A."/>
            <person name="Rougon-Cardoso A."/>
            <person name="Ryden P."/>
            <person name="Torto-Alalibo T."/>
            <person name="Studholme D."/>
            <person name="Wang Y."/>
            <person name="Win J."/>
            <person name="Wood J."/>
            <person name="Clifton S.W."/>
            <person name="Rogers J."/>
            <person name="Van den Ackerveken G."/>
            <person name="Jones J.D."/>
            <person name="McDowell J.M."/>
            <person name="Beynon J."/>
            <person name="Tyler B.M."/>
        </authorList>
    </citation>
    <scope>NUCLEOTIDE SEQUENCE [LARGE SCALE GENOMIC DNA]</scope>
    <source>
        <strain evidence="2">Emoy2</strain>
    </source>
</reference>